<organism evidence="4 5">
    <name type="scientific">Sporothrix eucalyptigena</name>
    <dbReference type="NCBI Taxonomy" id="1812306"/>
    <lineage>
        <taxon>Eukaryota</taxon>
        <taxon>Fungi</taxon>
        <taxon>Dikarya</taxon>
        <taxon>Ascomycota</taxon>
        <taxon>Pezizomycotina</taxon>
        <taxon>Sordariomycetes</taxon>
        <taxon>Sordariomycetidae</taxon>
        <taxon>Ophiostomatales</taxon>
        <taxon>Ophiostomataceae</taxon>
        <taxon>Sporothrix</taxon>
    </lineage>
</organism>
<dbReference type="EC" id="3.5.1.1" evidence="1"/>
<dbReference type="Pfam" id="PF17763">
    <property type="entry name" value="Asparaginase_C"/>
    <property type="match status" value="1"/>
</dbReference>
<comment type="caution">
    <text evidence="4">The sequence shown here is derived from an EMBL/GenBank/DDBJ whole genome shotgun (WGS) entry which is preliminary data.</text>
</comment>
<accession>A0ABP0C227</accession>
<gene>
    <name evidence="4" type="ORF">SEUCBS140593_006108</name>
</gene>
<evidence type="ECO:0000313" key="5">
    <source>
        <dbReference type="Proteomes" id="UP001642482"/>
    </source>
</evidence>
<dbReference type="SMART" id="SM00870">
    <property type="entry name" value="Asparaginase"/>
    <property type="match status" value="1"/>
</dbReference>
<dbReference type="Pfam" id="PF00710">
    <property type="entry name" value="Asparaginase"/>
    <property type="match status" value="1"/>
</dbReference>
<dbReference type="PIRSF" id="PIRSF001220">
    <property type="entry name" value="L-ASNase_gatD"/>
    <property type="match status" value="1"/>
</dbReference>
<keyword evidence="5" id="KW-1185">Reference proteome</keyword>
<feature type="domain" description="L-asparaginase N-terminal" evidence="2">
    <location>
        <begin position="12"/>
        <end position="179"/>
    </location>
</feature>
<dbReference type="Gene3D" id="3.40.50.40">
    <property type="match status" value="1"/>
</dbReference>
<sequence length="335" mass="36133">MDIINYGRGVGPTIPELVGNVSQVLLMAQISYYTFPSTRGSAGMNSSTFLNVTQMANKHLCSPDSDIDGLAMIHGTSTLEETAFGVDLTLNCSKPFVVVGSMRPDTYYSPDGRAKFYQAVAAAVSPESRDRGGMIVLNDHISSIFYSTKTNTNTPDTFKAFEQGNMGSFLGGQPYYYWGKSYPVNRPYFDVTNTTILPSVITLFGHQGFDASLMFATVANGAEGLVIIGPGPGSISSSAAANAAILVKQGIPVIVAARTVTDAARRRLPVALLYADYVSGEQARIMLQLAINANYTMDKIHDLFEYKLHKTIFGNWANKVLYGIDGASIPGFSHL</sequence>
<dbReference type="PIRSF" id="PIRSF500176">
    <property type="entry name" value="L_ASNase"/>
    <property type="match status" value="1"/>
</dbReference>
<dbReference type="InterPro" id="IPR027473">
    <property type="entry name" value="L-asparaginase_C"/>
</dbReference>
<proteinExistence type="predicted"/>
<dbReference type="InterPro" id="IPR006034">
    <property type="entry name" value="Asparaginase/glutaminase-like"/>
</dbReference>
<feature type="domain" description="Asparaginase/glutaminase C-terminal" evidence="3">
    <location>
        <begin position="200"/>
        <end position="304"/>
    </location>
</feature>
<dbReference type="EMBL" id="CAWUHD010000063">
    <property type="protein sequence ID" value="CAK7226045.1"/>
    <property type="molecule type" value="Genomic_DNA"/>
</dbReference>
<reference evidence="4 5" key="1">
    <citation type="submission" date="2024-01" db="EMBL/GenBank/DDBJ databases">
        <authorList>
            <person name="Allen C."/>
            <person name="Tagirdzhanova G."/>
        </authorList>
    </citation>
    <scope>NUCLEOTIDE SEQUENCE [LARGE SCALE GENOMIC DNA]</scope>
</reference>
<dbReference type="SUPFAM" id="SSF53774">
    <property type="entry name" value="Glutaminase/Asparaginase"/>
    <property type="match status" value="1"/>
</dbReference>
<dbReference type="Gene3D" id="3.40.50.1170">
    <property type="entry name" value="L-asparaginase, N-terminal domain"/>
    <property type="match status" value="1"/>
</dbReference>
<evidence type="ECO:0000259" key="2">
    <source>
        <dbReference type="Pfam" id="PF00710"/>
    </source>
</evidence>
<dbReference type="PRINTS" id="PR00139">
    <property type="entry name" value="ASNGLNASE"/>
</dbReference>
<dbReference type="InterPro" id="IPR036152">
    <property type="entry name" value="Asp/glu_Ase-like_sf"/>
</dbReference>
<evidence type="ECO:0000313" key="4">
    <source>
        <dbReference type="EMBL" id="CAK7226045.1"/>
    </source>
</evidence>
<dbReference type="Proteomes" id="UP001642482">
    <property type="component" value="Unassembled WGS sequence"/>
</dbReference>
<dbReference type="InterPro" id="IPR037152">
    <property type="entry name" value="L-asparaginase_N_sf"/>
</dbReference>
<evidence type="ECO:0000256" key="1">
    <source>
        <dbReference type="ARBA" id="ARBA00012920"/>
    </source>
</evidence>
<name>A0ABP0C227_9PEZI</name>
<dbReference type="PROSITE" id="PS51732">
    <property type="entry name" value="ASN_GLN_ASE_3"/>
    <property type="match status" value="1"/>
</dbReference>
<dbReference type="InterPro" id="IPR027474">
    <property type="entry name" value="L-asparaginase_N"/>
</dbReference>
<dbReference type="InterPro" id="IPR040919">
    <property type="entry name" value="Asparaginase_C"/>
</dbReference>
<protein>
    <recommendedName>
        <fullName evidence="1">asparaginase</fullName>
        <ecNumber evidence="1">3.5.1.1</ecNumber>
    </recommendedName>
</protein>
<evidence type="ECO:0000259" key="3">
    <source>
        <dbReference type="Pfam" id="PF17763"/>
    </source>
</evidence>